<dbReference type="Proteomes" id="UP001165205">
    <property type="component" value="Unassembled WGS sequence"/>
</dbReference>
<feature type="chain" id="PRO_5042942451" evidence="3">
    <location>
        <begin position="21"/>
        <end position="361"/>
    </location>
</feature>
<proteinExistence type="predicted"/>
<dbReference type="InterPro" id="IPR014710">
    <property type="entry name" value="RmlC-like_jellyroll"/>
</dbReference>
<feature type="region of interest" description="Disordered" evidence="2">
    <location>
        <begin position="29"/>
        <end position="56"/>
    </location>
</feature>
<dbReference type="EMBL" id="BSYA01000036">
    <property type="protein sequence ID" value="GMG27580.1"/>
    <property type="molecule type" value="Genomic_DNA"/>
</dbReference>
<organism evidence="5 6">
    <name type="scientific">Aspergillus oryzae</name>
    <name type="common">Yellow koji mold</name>
    <dbReference type="NCBI Taxonomy" id="5062"/>
    <lineage>
        <taxon>Eukaryota</taxon>
        <taxon>Fungi</taxon>
        <taxon>Dikarya</taxon>
        <taxon>Ascomycota</taxon>
        <taxon>Pezizomycotina</taxon>
        <taxon>Eurotiomycetes</taxon>
        <taxon>Eurotiomycetidae</taxon>
        <taxon>Eurotiales</taxon>
        <taxon>Aspergillaceae</taxon>
        <taxon>Aspergillus</taxon>
        <taxon>Aspergillus subgen. Circumdati</taxon>
    </lineage>
</organism>
<dbReference type="InterPro" id="IPR006045">
    <property type="entry name" value="Cupin_1"/>
</dbReference>
<gene>
    <name evidence="5" type="ORF">Aory04_000418100</name>
</gene>
<keyword evidence="1" id="KW-0479">Metal-binding</keyword>
<dbReference type="SMART" id="SM00835">
    <property type="entry name" value="Cupin_1"/>
    <property type="match status" value="1"/>
</dbReference>
<comment type="caution">
    <text evidence="5">The sequence shown here is derived from an EMBL/GenBank/DDBJ whole genome shotgun (WGS) entry which is preliminary data.</text>
</comment>
<dbReference type="GO" id="GO:0046872">
    <property type="term" value="F:metal ion binding"/>
    <property type="evidence" value="ECO:0007669"/>
    <property type="project" value="UniProtKB-KW"/>
</dbReference>
<protein>
    <submittedName>
        <fullName evidence="5">Unnamed protein product</fullName>
    </submittedName>
</protein>
<dbReference type="SUPFAM" id="SSF51182">
    <property type="entry name" value="RmlC-like cupins"/>
    <property type="match status" value="1"/>
</dbReference>
<dbReference type="AlphaFoldDB" id="A0AAN4YDN2"/>
<dbReference type="Gene3D" id="2.60.120.10">
    <property type="entry name" value="Jelly Rolls"/>
    <property type="match status" value="2"/>
</dbReference>
<keyword evidence="3" id="KW-0732">Signal</keyword>
<dbReference type="PANTHER" id="PTHR35848">
    <property type="entry name" value="OXALATE-BINDING PROTEIN"/>
    <property type="match status" value="1"/>
</dbReference>
<feature type="domain" description="Cupin type-1" evidence="4">
    <location>
        <begin position="231"/>
        <end position="355"/>
    </location>
</feature>
<evidence type="ECO:0000256" key="3">
    <source>
        <dbReference type="SAM" id="SignalP"/>
    </source>
</evidence>
<evidence type="ECO:0000256" key="1">
    <source>
        <dbReference type="ARBA" id="ARBA00022723"/>
    </source>
</evidence>
<sequence length="361" mass="39882">MKSILYYTSCFIAVLGTVNGAPARNTIRDSANPPLRGSEDLLGYSSDNKLSDHSTEEVKYTLLPGQKEDPKIGSYLDFEKADNPQPIRGDLGASDPGPRKSNNGQTINAQWPMGSLSDRYGSENSGWARQENTVVMPDATKMAGVDMRLEAGAYRELHWHVASEWSLVLNGSCRIQRSVLAKNFDLPISAFNDIPEDQLYIFPGTKAPKDIEEQNVTTAAGIVPLSQSYSYHFSEQPAHEVAGGSVKIVDPVTFPIATNFAAAIVTVKPGGMREIHWHPTSDEWTFFIKGKARATLFTAPTTATTFDYRAGDVGYFPQSNSHYIENTGDEDLMFLEVLQTDKFTGDFTFLSFLVSWVMHIC</sequence>
<dbReference type="InterPro" id="IPR011051">
    <property type="entry name" value="RmlC_Cupin_sf"/>
</dbReference>
<evidence type="ECO:0000313" key="6">
    <source>
        <dbReference type="Proteomes" id="UP001165205"/>
    </source>
</evidence>
<feature type="compositionally biased region" description="Polar residues" evidence="2">
    <location>
        <begin position="100"/>
        <end position="109"/>
    </location>
</feature>
<feature type="region of interest" description="Disordered" evidence="2">
    <location>
        <begin position="76"/>
        <end position="124"/>
    </location>
</feature>
<accession>A0AAN4YDN2</accession>
<dbReference type="Pfam" id="PF00190">
    <property type="entry name" value="Cupin_1"/>
    <property type="match status" value="1"/>
</dbReference>
<evidence type="ECO:0000256" key="2">
    <source>
        <dbReference type="SAM" id="MobiDB-lite"/>
    </source>
</evidence>
<reference evidence="5" key="1">
    <citation type="submission" date="2023-04" db="EMBL/GenBank/DDBJ databases">
        <title>Aspergillus oryzae NBRC 4228.</title>
        <authorList>
            <person name="Ichikawa N."/>
            <person name="Sato H."/>
            <person name="Tonouchi N."/>
        </authorList>
    </citation>
    <scope>NUCLEOTIDE SEQUENCE</scope>
    <source>
        <strain evidence="5">NBRC 4228</strain>
    </source>
</reference>
<feature type="signal peptide" evidence="3">
    <location>
        <begin position="1"/>
        <end position="20"/>
    </location>
</feature>
<dbReference type="InterPro" id="IPR051610">
    <property type="entry name" value="GPI/OXD"/>
</dbReference>
<evidence type="ECO:0000259" key="4">
    <source>
        <dbReference type="SMART" id="SM00835"/>
    </source>
</evidence>
<name>A0AAN4YDN2_ASPOZ</name>
<evidence type="ECO:0000313" key="5">
    <source>
        <dbReference type="EMBL" id="GMG27580.1"/>
    </source>
</evidence>
<dbReference type="PANTHER" id="PTHR35848:SF9">
    <property type="entry name" value="SLL1358 PROTEIN"/>
    <property type="match status" value="1"/>
</dbReference>